<dbReference type="GO" id="GO:0005737">
    <property type="term" value="C:cytoplasm"/>
    <property type="evidence" value="ECO:0007669"/>
    <property type="project" value="UniProtKB-ARBA"/>
</dbReference>
<proteinExistence type="inferred from homology"/>
<dbReference type="AlphaFoldDB" id="A0AA39G2T5"/>
<dbReference type="GO" id="GO:0016887">
    <property type="term" value="F:ATP hydrolysis activity"/>
    <property type="evidence" value="ECO:0007669"/>
    <property type="project" value="InterPro"/>
</dbReference>
<dbReference type="GO" id="GO:0012505">
    <property type="term" value="C:endomembrane system"/>
    <property type="evidence" value="ECO:0007669"/>
    <property type="project" value="UniProtKB-ARBA"/>
</dbReference>
<protein>
    <recommendedName>
        <fullName evidence="4">AAA+ ATPase domain-containing protein</fullName>
    </recommendedName>
</protein>
<dbReference type="GO" id="GO:0005524">
    <property type="term" value="F:ATP binding"/>
    <property type="evidence" value="ECO:0007669"/>
    <property type="project" value="InterPro"/>
</dbReference>
<evidence type="ECO:0000313" key="3">
    <source>
        <dbReference type="Proteomes" id="UP001168972"/>
    </source>
</evidence>
<dbReference type="EMBL" id="JAQQBR010000003">
    <property type="protein sequence ID" value="KAK0180050.1"/>
    <property type="molecule type" value="Genomic_DNA"/>
</dbReference>
<dbReference type="GO" id="GO:0071218">
    <property type="term" value="P:cellular response to misfolded protein"/>
    <property type="evidence" value="ECO:0007669"/>
    <property type="project" value="TreeGrafter"/>
</dbReference>
<name>A0AA39G2T5_MICHY</name>
<evidence type="ECO:0000256" key="1">
    <source>
        <dbReference type="ARBA" id="ARBA00006235"/>
    </source>
</evidence>
<sequence length="350" mass="39565">MNVYQIALWILCSFNIRESTCILDPVSITAASVAVGTGILFGYKRAVCQFSECCNEFYIPKNLNDLEKRLKSNLYGQDIAIHSIMSALHAHSQSELPKKALTLAFHGPPGTGKNYVAGMIRDSFYKNGIESKYYHFINGRSEFPLDSGKTRIYQDKLRNIIVKSLEDCPESMFVFDEVDDMAEGVLDVLVQFLDYGPTQIMTDSQNKVIETRKAIFIFLCNAGSSKIIDKLIELWLLGKTRDEASLADFEKPIAIGAFNGKGGFFKSDTIRSSLIDHYVPFLPLEKEHIMLCIKEEFDKYKIPAPKNEQIEQVISYLSFGPEPHNLFVTSGCKRIQQKVANIAYQRKSPH</sequence>
<reference evidence="2" key="1">
    <citation type="journal article" date="2023" name="bioRxiv">
        <title>Scaffold-level genome assemblies of two parasitoid biocontrol wasps reveal the parthenogenesis mechanism and an associated novel virus.</title>
        <authorList>
            <person name="Inwood S."/>
            <person name="Skelly J."/>
            <person name="Guhlin J."/>
            <person name="Harrop T."/>
            <person name="Goldson S."/>
            <person name="Dearden P."/>
        </authorList>
    </citation>
    <scope>NUCLEOTIDE SEQUENCE</scope>
    <source>
        <strain evidence="2">Lincoln</strain>
        <tissue evidence="2">Whole body</tissue>
    </source>
</reference>
<dbReference type="PANTHER" id="PTHR10760">
    <property type="entry name" value="TORSIN"/>
    <property type="match status" value="1"/>
</dbReference>
<evidence type="ECO:0000313" key="2">
    <source>
        <dbReference type="EMBL" id="KAK0180050.1"/>
    </source>
</evidence>
<gene>
    <name evidence="2" type="ORF">PV327_005732</name>
</gene>
<reference evidence="2" key="2">
    <citation type="submission" date="2023-03" db="EMBL/GenBank/DDBJ databases">
        <authorList>
            <person name="Inwood S.N."/>
            <person name="Skelly J.G."/>
            <person name="Guhlin J."/>
            <person name="Harrop T.W.R."/>
            <person name="Goldson S.G."/>
            <person name="Dearden P.K."/>
        </authorList>
    </citation>
    <scope>NUCLEOTIDE SEQUENCE</scope>
    <source>
        <strain evidence="2">Lincoln</strain>
        <tissue evidence="2">Whole body</tissue>
    </source>
</reference>
<dbReference type="Pfam" id="PF06309">
    <property type="entry name" value="Torsin"/>
    <property type="match status" value="1"/>
</dbReference>
<evidence type="ECO:0008006" key="4">
    <source>
        <dbReference type="Google" id="ProtNLM"/>
    </source>
</evidence>
<keyword evidence="3" id="KW-1185">Reference proteome</keyword>
<dbReference type="Gene3D" id="3.40.50.300">
    <property type="entry name" value="P-loop containing nucleotide triphosphate hydrolases"/>
    <property type="match status" value="1"/>
</dbReference>
<dbReference type="InterPro" id="IPR027417">
    <property type="entry name" value="P-loop_NTPase"/>
</dbReference>
<dbReference type="Proteomes" id="UP001168972">
    <property type="component" value="Unassembled WGS sequence"/>
</dbReference>
<comment type="similarity">
    <text evidence="1">Belongs to the ClpA/ClpB family. Torsin subfamily.</text>
</comment>
<organism evidence="2 3">
    <name type="scientific">Microctonus hyperodae</name>
    <name type="common">Parasitoid wasp</name>
    <dbReference type="NCBI Taxonomy" id="165561"/>
    <lineage>
        <taxon>Eukaryota</taxon>
        <taxon>Metazoa</taxon>
        <taxon>Ecdysozoa</taxon>
        <taxon>Arthropoda</taxon>
        <taxon>Hexapoda</taxon>
        <taxon>Insecta</taxon>
        <taxon>Pterygota</taxon>
        <taxon>Neoptera</taxon>
        <taxon>Endopterygota</taxon>
        <taxon>Hymenoptera</taxon>
        <taxon>Apocrita</taxon>
        <taxon>Ichneumonoidea</taxon>
        <taxon>Braconidae</taxon>
        <taxon>Euphorinae</taxon>
        <taxon>Microctonus</taxon>
    </lineage>
</organism>
<accession>A0AA39G2T5</accession>
<comment type="caution">
    <text evidence="2">The sequence shown here is derived from an EMBL/GenBank/DDBJ whole genome shotgun (WGS) entry which is preliminary data.</text>
</comment>
<dbReference type="InterPro" id="IPR010448">
    <property type="entry name" value="Torsin"/>
</dbReference>
<dbReference type="PANTHER" id="PTHR10760:SF2">
    <property type="entry name" value="LD13476P-RELATED"/>
    <property type="match status" value="1"/>
</dbReference>
<dbReference type="SUPFAM" id="SSF52540">
    <property type="entry name" value="P-loop containing nucleoside triphosphate hydrolases"/>
    <property type="match status" value="1"/>
</dbReference>